<organism evidence="2 3">
    <name type="scientific">Bifidobacterium breve DSM 20213 = JCM 1192</name>
    <dbReference type="NCBI Taxonomy" id="518634"/>
    <lineage>
        <taxon>Bacteria</taxon>
        <taxon>Bacillati</taxon>
        <taxon>Actinomycetota</taxon>
        <taxon>Actinomycetes</taxon>
        <taxon>Bifidobacteriales</taxon>
        <taxon>Bifidobacteriaceae</taxon>
        <taxon>Bifidobacterium</taxon>
    </lineage>
</organism>
<sequence>MAAAGAKPAQNVTNPQGKQGKTIRTWPWNPRKTWQREECQS</sequence>
<dbReference type="Proteomes" id="UP000003191">
    <property type="component" value="Unassembled WGS sequence"/>
</dbReference>
<reference evidence="2 3" key="1">
    <citation type="submission" date="2010-02" db="EMBL/GenBank/DDBJ databases">
        <authorList>
            <person name="Weinstock G."/>
            <person name="Sodergren E."/>
            <person name="Clifton S."/>
            <person name="Fulton L."/>
            <person name="Fulton B."/>
            <person name="Courtney L."/>
            <person name="Fronick C."/>
            <person name="Harrison M."/>
            <person name="Strong C."/>
            <person name="Farmer C."/>
            <person name="Delahaunty K."/>
            <person name="Markovic C."/>
            <person name="Hall O."/>
            <person name="Minx P."/>
            <person name="Tomlinson C."/>
            <person name="Mitreva M."/>
            <person name="Nelson J."/>
            <person name="Hou S."/>
            <person name="Wollam A."/>
            <person name="Pepin K.H."/>
            <person name="Johnson M."/>
            <person name="Bhonagiri V."/>
            <person name="Zhang X."/>
            <person name="Suruliraj S."/>
            <person name="Warren W."/>
            <person name="Chinwalla A."/>
            <person name="Mardis E.R."/>
            <person name="Wilson R.K."/>
        </authorList>
    </citation>
    <scope>NUCLEOTIDE SEQUENCE [LARGE SCALE GENOMIC DNA]</scope>
    <source>
        <strain evidence="2 3">DSM 20213</strain>
    </source>
</reference>
<name>D4BLX0_BIFBR</name>
<evidence type="ECO:0000256" key="1">
    <source>
        <dbReference type="SAM" id="MobiDB-lite"/>
    </source>
</evidence>
<dbReference type="EMBL" id="ACCG02000005">
    <property type="protein sequence ID" value="EFE89789.1"/>
    <property type="molecule type" value="Genomic_DNA"/>
</dbReference>
<accession>D4BLX0</accession>
<evidence type="ECO:0000313" key="3">
    <source>
        <dbReference type="Proteomes" id="UP000003191"/>
    </source>
</evidence>
<proteinExistence type="predicted"/>
<feature type="region of interest" description="Disordered" evidence="1">
    <location>
        <begin position="1"/>
        <end position="41"/>
    </location>
</feature>
<evidence type="ECO:0000313" key="2">
    <source>
        <dbReference type="EMBL" id="EFE89789.1"/>
    </source>
</evidence>
<dbReference type="AlphaFoldDB" id="D4BLX0"/>
<dbReference type="HOGENOM" id="CLU_3266398_0_0_11"/>
<gene>
    <name evidence="2" type="ORF">BIFBRE_03057</name>
</gene>
<keyword evidence="3" id="KW-1185">Reference proteome</keyword>
<comment type="caution">
    <text evidence="2">The sequence shown here is derived from an EMBL/GenBank/DDBJ whole genome shotgun (WGS) entry which is preliminary data.</text>
</comment>
<protein>
    <submittedName>
        <fullName evidence="2">Uncharacterized protein</fullName>
    </submittedName>
</protein>
<feature type="compositionally biased region" description="Polar residues" evidence="1">
    <location>
        <begin position="10"/>
        <end position="19"/>
    </location>
</feature>